<accession>A0A5B7EJE9</accession>
<sequence length="63" mass="6739">MNGRWVGAAQLSIGFNTSQNSSGGMDVSQGVLRPVSILSLPLLLYVSALYVNKACQIAVHLYE</sequence>
<dbReference type="Proteomes" id="UP000324222">
    <property type="component" value="Unassembled WGS sequence"/>
</dbReference>
<evidence type="ECO:0000256" key="1">
    <source>
        <dbReference type="SAM" id="Phobius"/>
    </source>
</evidence>
<name>A0A5B7EJE9_PORTR</name>
<comment type="caution">
    <text evidence="2">The sequence shown here is derived from an EMBL/GenBank/DDBJ whole genome shotgun (WGS) entry which is preliminary data.</text>
</comment>
<evidence type="ECO:0000313" key="3">
    <source>
        <dbReference type="Proteomes" id="UP000324222"/>
    </source>
</evidence>
<keyword evidence="1" id="KW-0472">Membrane</keyword>
<proteinExistence type="predicted"/>
<keyword evidence="1" id="KW-0812">Transmembrane</keyword>
<feature type="transmembrane region" description="Helical" evidence="1">
    <location>
        <begin position="31"/>
        <end position="51"/>
    </location>
</feature>
<keyword evidence="3" id="KW-1185">Reference proteome</keyword>
<dbReference type="AlphaFoldDB" id="A0A5B7EJE9"/>
<dbReference type="EMBL" id="VSRR010002839">
    <property type="protein sequence ID" value="MPC33468.1"/>
    <property type="molecule type" value="Genomic_DNA"/>
</dbReference>
<keyword evidence="1" id="KW-1133">Transmembrane helix</keyword>
<evidence type="ECO:0000313" key="2">
    <source>
        <dbReference type="EMBL" id="MPC33468.1"/>
    </source>
</evidence>
<reference evidence="2 3" key="1">
    <citation type="submission" date="2019-05" db="EMBL/GenBank/DDBJ databases">
        <title>Another draft genome of Portunus trituberculatus and its Hox gene families provides insights of decapod evolution.</title>
        <authorList>
            <person name="Jeong J.-H."/>
            <person name="Song I."/>
            <person name="Kim S."/>
            <person name="Choi T."/>
            <person name="Kim D."/>
            <person name="Ryu S."/>
            <person name="Kim W."/>
        </authorList>
    </citation>
    <scope>NUCLEOTIDE SEQUENCE [LARGE SCALE GENOMIC DNA]</scope>
    <source>
        <tissue evidence="2">Muscle</tissue>
    </source>
</reference>
<gene>
    <name evidence="2" type="ORF">E2C01_026819</name>
</gene>
<protein>
    <submittedName>
        <fullName evidence="2">Uncharacterized protein</fullName>
    </submittedName>
</protein>
<organism evidence="2 3">
    <name type="scientific">Portunus trituberculatus</name>
    <name type="common">Swimming crab</name>
    <name type="synonym">Neptunus trituberculatus</name>
    <dbReference type="NCBI Taxonomy" id="210409"/>
    <lineage>
        <taxon>Eukaryota</taxon>
        <taxon>Metazoa</taxon>
        <taxon>Ecdysozoa</taxon>
        <taxon>Arthropoda</taxon>
        <taxon>Crustacea</taxon>
        <taxon>Multicrustacea</taxon>
        <taxon>Malacostraca</taxon>
        <taxon>Eumalacostraca</taxon>
        <taxon>Eucarida</taxon>
        <taxon>Decapoda</taxon>
        <taxon>Pleocyemata</taxon>
        <taxon>Brachyura</taxon>
        <taxon>Eubrachyura</taxon>
        <taxon>Portunoidea</taxon>
        <taxon>Portunidae</taxon>
        <taxon>Portuninae</taxon>
        <taxon>Portunus</taxon>
    </lineage>
</organism>